<accession>A0ABS8UT21</accession>
<proteinExistence type="predicted"/>
<evidence type="ECO:0000313" key="1">
    <source>
        <dbReference type="EMBL" id="MCD9561215.1"/>
    </source>
</evidence>
<protein>
    <submittedName>
        <fullName evidence="1">Uncharacterized protein</fullName>
    </submittedName>
</protein>
<keyword evidence="2" id="KW-1185">Reference proteome</keyword>
<evidence type="ECO:0000313" key="2">
    <source>
        <dbReference type="Proteomes" id="UP000823775"/>
    </source>
</evidence>
<sequence length="175" mass="19968">MREPSRSFTSSPNRKSVFTDGLLDRKVEVIKEGGGFVVDIEFKCGVVWDKKCIVDRLAASIWPQRHEKHDLSRKNSLSKTVDPECVTRRGEDAGDGNEEYLQYTDLIGYNLKDFVGALIKVSAEKLYKFPKSEDTDQACLGGLFIYIYPNEPSIESLQLMFDPEEKEKIFGKWGF</sequence>
<dbReference type="Proteomes" id="UP000823775">
    <property type="component" value="Unassembled WGS sequence"/>
</dbReference>
<comment type="caution">
    <text evidence="1">The sequence shown here is derived from an EMBL/GenBank/DDBJ whole genome shotgun (WGS) entry which is preliminary data.</text>
</comment>
<name>A0ABS8UT21_DATST</name>
<reference evidence="1 2" key="1">
    <citation type="journal article" date="2021" name="BMC Genomics">
        <title>Datura genome reveals duplications of psychoactive alkaloid biosynthetic genes and high mutation rate following tissue culture.</title>
        <authorList>
            <person name="Rajewski A."/>
            <person name="Carter-House D."/>
            <person name="Stajich J."/>
            <person name="Litt A."/>
        </authorList>
    </citation>
    <scope>NUCLEOTIDE SEQUENCE [LARGE SCALE GENOMIC DNA]</scope>
    <source>
        <strain evidence="1">AR-01</strain>
    </source>
</reference>
<gene>
    <name evidence="1" type="ORF">HAX54_020216</name>
</gene>
<organism evidence="1 2">
    <name type="scientific">Datura stramonium</name>
    <name type="common">Jimsonweed</name>
    <name type="synonym">Common thornapple</name>
    <dbReference type="NCBI Taxonomy" id="4076"/>
    <lineage>
        <taxon>Eukaryota</taxon>
        <taxon>Viridiplantae</taxon>
        <taxon>Streptophyta</taxon>
        <taxon>Embryophyta</taxon>
        <taxon>Tracheophyta</taxon>
        <taxon>Spermatophyta</taxon>
        <taxon>Magnoliopsida</taxon>
        <taxon>eudicotyledons</taxon>
        <taxon>Gunneridae</taxon>
        <taxon>Pentapetalae</taxon>
        <taxon>asterids</taxon>
        <taxon>lamiids</taxon>
        <taxon>Solanales</taxon>
        <taxon>Solanaceae</taxon>
        <taxon>Solanoideae</taxon>
        <taxon>Datureae</taxon>
        <taxon>Datura</taxon>
    </lineage>
</organism>
<dbReference type="EMBL" id="JACEIK010002445">
    <property type="protein sequence ID" value="MCD9561215.1"/>
    <property type="molecule type" value="Genomic_DNA"/>
</dbReference>